<keyword evidence="1" id="KW-0175">Coiled coil</keyword>
<gene>
    <name evidence="3" type="ORF">CHH28_07685</name>
</gene>
<evidence type="ECO:0000256" key="2">
    <source>
        <dbReference type="SAM" id="SignalP"/>
    </source>
</evidence>
<evidence type="ECO:0008006" key="5">
    <source>
        <dbReference type="Google" id="ProtNLM"/>
    </source>
</evidence>
<dbReference type="RefSeq" id="WP_094059752.1">
    <property type="nucleotide sequence ID" value="NZ_CP022530.1"/>
</dbReference>
<keyword evidence="4" id="KW-1185">Reference proteome</keyword>
<dbReference type="OrthoDB" id="318927at2"/>
<dbReference type="KEGG" id="bsan:CHH28_07685"/>
<sequence>MKWRYTLTAVALATAVAWAIQQPLDVIELASEPSVETASSGHSSAAAAGSNLDANNAWVAHFQALHGEADSIAQQLAIYREYHRLINRMVPSSLLDSALQQAYPNRYSALQALFDGLDRYQQWLLQQHKTLIALTELERNARLWQQRHALFGEQARQIWQQELDQHEQQRLAVQAELQRLHDTEQPLQQIWFDLQSTLSQPLSQTQGVGTAAMANVFFGLDSVQRQLAAMPADQRQAAIDQARQQMGFSQQRRDWLAQRDQQREQRWQRGLSYMQQRQQLQAAYQGAELQQRLAALQQQVFGHEAATIAKEEQQGFYRYQRPRLYGRN</sequence>
<keyword evidence="2" id="KW-0732">Signal</keyword>
<organism evidence="3 4">
    <name type="scientific">Bacterioplanes sanyensis</name>
    <dbReference type="NCBI Taxonomy" id="1249553"/>
    <lineage>
        <taxon>Bacteria</taxon>
        <taxon>Pseudomonadati</taxon>
        <taxon>Pseudomonadota</taxon>
        <taxon>Gammaproteobacteria</taxon>
        <taxon>Oceanospirillales</taxon>
        <taxon>Oceanospirillaceae</taxon>
        <taxon>Bacterioplanes</taxon>
    </lineage>
</organism>
<dbReference type="Proteomes" id="UP000202440">
    <property type="component" value="Chromosome"/>
</dbReference>
<dbReference type="AlphaFoldDB" id="A0A222FIT2"/>
<reference evidence="3 4" key="1">
    <citation type="submission" date="2017-07" db="EMBL/GenBank/DDBJ databases">
        <title>Annotated genome sequence of Bacterioplanes sanyensis isolated from Red Sea.</title>
        <authorList>
            <person name="Rehman Z.U."/>
        </authorList>
    </citation>
    <scope>NUCLEOTIDE SEQUENCE [LARGE SCALE GENOMIC DNA]</scope>
    <source>
        <strain evidence="3 4">NV9</strain>
    </source>
</reference>
<evidence type="ECO:0000313" key="3">
    <source>
        <dbReference type="EMBL" id="ASP38562.1"/>
    </source>
</evidence>
<feature type="coiled-coil region" evidence="1">
    <location>
        <begin position="156"/>
        <end position="183"/>
    </location>
</feature>
<proteinExistence type="predicted"/>
<name>A0A222FIT2_9GAMM</name>
<dbReference type="EMBL" id="CP022530">
    <property type="protein sequence ID" value="ASP38562.1"/>
    <property type="molecule type" value="Genomic_DNA"/>
</dbReference>
<feature type="chain" id="PRO_5013324765" description="Lipase modulator" evidence="2">
    <location>
        <begin position="20"/>
        <end position="328"/>
    </location>
</feature>
<accession>A0A222FIT2</accession>
<feature type="signal peptide" evidence="2">
    <location>
        <begin position="1"/>
        <end position="19"/>
    </location>
</feature>
<evidence type="ECO:0000256" key="1">
    <source>
        <dbReference type="SAM" id="Coils"/>
    </source>
</evidence>
<protein>
    <recommendedName>
        <fullName evidence="5">Lipase modulator</fullName>
    </recommendedName>
</protein>
<evidence type="ECO:0000313" key="4">
    <source>
        <dbReference type="Proteomes" id="UP000202440"/>
    </source>
</evidence>